<dbReference type="STRING" id="197461.A3843_16760"/>
<proteinExistence type="predicted"/>
<evidence type="ECO:0000313" key="2">
    <source>
        <dbReference type="Proteomes" id="UP000185783"/>
    </source>
</evidence>
<organism evidence="1 2">
    <name type="scientific">Pseudovibrio exalbescens</name>
    <dbReference type="NCBI Taxonomy" id="197461"/>
    <lineage>
        <taxon>Bacteria</taxon>
        <taxon>Pseudomonadati</taxon>
        <taxon>Pseudomonadota</taxon>
        <taxon>Alphaproteobacteria</taxon>
        <taxon>Hyphomicrobiales</taxon>
        <taxon>Stappiaceae</taxon>
        <taxon>Pseudovibrio</taxon>
    </lineage>
</organism>
<dbReference type="Pfam" id="PF07370">
    <property type="entry name" value="DUF1489"/>
    <property type="match status" value="1"/>
</dbReference>
<dbReference type="AlphaFoldDB" id="A0A1U7JDW8"/>
<reference evidence="1 2" key="1">
    <citation type="submission" date="2016-03" db="EMBL/GenBank/DDBJ databases">
        <title>Genome sequence of Nesiotobacter sp. nov., a moderately halophilic alphaproteobacterium isolated from the Yellow Sea, China.</title>
        <authorList>
            <person name="Zhang G."/>
            <person name="Zhang R."/>
        </authorList>
    </citation>
    <scope>NUCLEOTIDE SEQUENCE [LARGE SCALE GENOMIC DNA]</scope>
    <source>
        <strain evidence="1 2">WB1-6</strain>
    </source>
</reference>
<name>A0A1U7JDW8_9HYPH</name>
<comment type="caution">
    <text evidence="1">The sequence shown here is derived from an EMBL/GenBank/DDBJ whole genome shotgun (WGS) entry which is preliminary data.</text>
</comment>
<gene>
    <name evidence="1" type="ORF">A3843_16760</name>
</gene>
<protein>
    <recommendedName>
        <fullName evidence="3">Lysophospholipase</fullName>
    </recommendedName>
</protein>
<dbReference type="RefSeq" id="WP_028481889.1">
    <property type="nucleotide sequence ID" value="NZ_LVVZ01000032.1"/>
</dbReference>
<dbReference type="PIRSF" id="PIRSF032025">
    <property type="entry name" value="UCP032025"/>
    <property type="match status" value="1"/>
</dbReference>
<dbReference type="InterPro" id="IPR008320">
    <property type="entry name" value="UCP032025"/>
</dbReference>
<evidence type="ECO:0008006" key="3">
    <source>
        <dbReference type="Google" id="ProtNLM"/>
    </source>
</evidence>
<accession>A0A1U7JDW8</accession>
<dbReference type="Proteomes" id="UP000185783">
    <property type="component" value="Unassembled WGS sequence"/>
</dbReference>
<dbReference type="EMBL" id="LVVZ01000032">
    <property type="protein sequence ID" value="OKL42872.1"/>
    <property type="molecule type" value="Genomic_DNA"/>
</dbReference>
<sequence>MALHLVKLCVGIESAEQLQSYIEHRQIMALAAGLSDEQVHTTRMVPTRIDELLDGGSLYWVIKGAIQVRQKLIDVRVYQDENGRKQCDLVLEPHLVHTQLRPRRPFQGWRYLKPEDAPDDLQIAGPVTDIPEAMRKELQELCLI</sequence>
<keyword evidence="2" id="KW-1185">Reference proteome</keyword>
<evidence type="ECO:0000313" key="1">
    <source>
        <dbReference type="EMBL" id="OKL42872.1"/>
    </source>
</evidence>